<evidence type="ECO:0000313" key="3">
    <source>
        <dbReference type="EMBL" id="APW43467.1"/>
    </source>
</evidence>
<dbReference type="PANTHER" id="PTHR11080:SF2">
    <property type="entry name" value="LD05707P"/>
    <property type="match status" value="1"/>
</dbReference>
<dbReference type="STRING" id="1484693.RS694_13620"/>
<dbReference type="eggNOG" id="COG1335">
    <property type="taxonomic scope" value="Bacteria"/>
</dbReference>
<dbReference type="AlphaFoldDB" id="A0A1P8KBR5"/>
<evidence type="ECO:0000256" key="1">
    <source>
        <dbReference type="ARBA" id="ARBA00006336"/>
    </source>
</evidence>
<name>A0A1P8KBR5_9BURK</name>
<accession>A0A1P8KBR5</accession>
<protein>
    <recommendedName>
        <fullName evidence="5">Cysteine hydrolase</fullName>
    </recommendedName>
</protein>
<keyword evidence="2" id="KW-0378">Hydrolase</keyword>
<dbReference type="InterPro" id="IPR052347">
    <property type="entry name" value="Isochorismatase_Nicotinamidase"/>
</dbReference>
<organism evidence="3 4">
    <name type="scientific">Rhodoferax saidenbachensis</name>
    <dbReference type="NCBI Taxonomy" id="1484693"/>
    <lineage>
        <taxon>Bacteria</taxon>
        <taxon>Pseudomonadati</taxon>
        <taxon>Pseudomonadota</taxon>
        <taxon>Betaproteobacteria</taxon>
        <taxon>Burkholderiales</taxon>
        <taxon>Comamonadaceae</taxon>
        <taxon>Rhodoferax</taxon>
    </lineage>
</organism>
<dbReference type="Proteomes" id="UP000186110">
    <property type="component" value="Chromosome"/>
</dbReference>
<keyword evidence="4" id="KW-1185">Reference proteome</keyword>
<evidence type="ECO:0000256" key="2">
    <source>
        <dbReference type="ARBA" id="ARBA00022801"/>
    </source>
</evidence>
<dbReference type="InterPro" id="IPR036380">
    <property type="entry name" value="Isochorismatase-like_sf"/>
</dbReference>
<evidence type="ECO:0008006" key="5">
    <source>
        <dbReference type="Google" id="ProtNLM"/>
    </source>
</evidence>
<gene>
    <name evidence="3" type="ORF">RS694_13620</name>
</gene>
<reference evidence="3 4" key="1">
    <citation type="submission" date="2017-01" db="EMBL/GenBank/DDBJ databases">
        <authorList>
            <person name="Mah S.A."/>
            <person name="Swanson W.J."/>
            <person name="Moy G.W."/>
            <person name="Vacquier V.D."/>
        </authorList>
    </citation>
    <scope>NUCLEOTIDE SEQUENCE [LARGE SCALE GENOMIC DNA]</scope>
    <source>
        <strain evidence="3 4">DSM 22694</strain>
    </source>
</reference>
<dbReference type="Gene3D" id="3.40.50.850">
    <property type="entry name" value="Isochorismatase-like"/>
    <property type="match status" value="1"/>
</dbReference>
<dbReference type="KEGG" id="rsb:RS694_13620"/>
<proteinExistence type="inferred from homology"/>
<sequence>MANMTTFDLLVVDPQNDFLDIAGAALPVPGANADMDRLAQWLHQNVAAVQSLTVTLDSHASVGIERVTYWLQADGTPVAPFTPISAADVQAGRFRPRDASRAQQTLAYLQKLEATGHRQLLVWPVHCVLGTWGHNIHSGLAQSIAHWELVTGRTCEKVLKGLNPMTEQYSAFRAEVPRPDDARTALNQSLMHRLTGGAETLLVAGEALSHCVAESVHDMVAYMPTQRLRQTVLLTDCMSPVAGFEAAGEAFLEQARTRGLKTMPLASVLAV</sequence>
<dbReference type="EMBL" id="CP019239">
    <property type="protein sequence ID" value="APW43467.1"/>
    <property type="molecule type" value="Genomic_DNA"/>
</dbReference>
<evidence type="ECO:0000313" key="4">
    <source>
        <dbReference type="Proteomes" id="UP000186110"/>
    </source>
</evidence>
<dbReference type="SUPFAM" id="SSF52499">
    <property type="entry name" value="Isochorismatase-like hydrolases"/>
    <property type="match status" value="1"/>
</dbReference>
<dbReference type="PANTHER" id="PTHR11080">
    <property type="entry name" value="PYRAZINAMIDASE/NICOTINAMIDASE"/>
    <property type="match status" value="1"/>
</dbReference>
<comment type="similarity">
    <text evidence="1">Belongs to the isochorismatase family.</text>
</comment>
<dbReference type="GO" id="GO:0016787">
    <property type="term" value="F:hydrolase activity"/>
    <property type="evidence" value="ECO:0007669"/>
    <property type="project" value="UniProtKB-KW"/>
</dbReference>